<reference evidence="2" key="2">
    <citation type="journal article" date="2015" name="Fish Shellfish Immunol.">
        <title>Early steps in the European eel (Anguilla anguilla)-Vibrio vulnificus interaction in the gills: Role of the RtxA13 toxin.</title>
        <authorList>
            <person name="Callol A."/>
            <person name="Pajuelo D."/>
            <person name="Ebbesson L."/>
            <person name="Teles M."/>
            <person name="MacKenzie S."/>
            <person name="Amaro C."/>
        </authorList>
    </citation>
    <scope>NUCLEOTIDE SEQUENCE</scope>
</reference>
<feature type="compositionally biased region" description="Polar residues" evidence="1">
    <location>
        <begin position="11"/>
        <end position="20"/>
    </location>
</feature>
<proteinExistence type="predicted"/>
<sequence>MNKQNKKASKLATSQAQNSFKPRDTIAAEKEKNKCFECVSNPVFPRP</sequence>
<reference evidence="2" key="1">
    <citation type="submission" date="2014-11" db="EMBL/GenBank/DDBJ databases">
        <authorList>
            <person name="Amaro Gonzalez C."/>
        </authorList>
    </citation>
    <scope>NUCLEOTIDE SEQUENCE</scope>
</reference>
<accession>A0A0E9P7I9</accession>
<dbReference type="EMBL" id="GBXM01108330">
    <property type="protein sequence ID" value="JAH00247.1"/>
    <property type="molecule type" value="Transcribed_RNA"/>
</dbReference>
<organism evidence="2">
    <name type="scientific">Anguilla anguilla</name>
    <name type="common">European freshwater eel</name>
    <name type="synonym">Muraena anguilla</name>
    <dbReference type="NCBI Taxonomy" id="7936"/>
    <lineage>
        <taxon>Eukaryota</taxon>
        <taxon>Metazoa</taxon>
        <taxon>Chordata</taxon>
        <taxon>Craniata</taxon>
        <taxon>Vertebrata</taxon>
        <taxon>Euteleostomi</taxon>
        <taxon>Actinopterygii</taxon>
        <taxon>Neopterygii</taxon>
        <taxon>Teleostei</taxon>
        <taxon>Anguilliformes</taxon>
        <taxon>Anguillidae</taxon>
        <taxon>Anguilla</taxon>
    </lineage>
</organism>
<name>A0A0E9P7I9_ANGAN</name>
<evidence type="ECO:0000313" key="2">
    <source>
        <dbReference type="EMBL" id="JAH00247.1"/>
    </source>
</evidence>
<dbReference type="AlphaFoldDB" id="A0A0E9P7I9"/>
<feature type="region of interest" description="Disordered" evidence="1">
    <location>
        <begin position="1"/>
        <end position="25"/>
    </location>
</feature>
<evidence type="ECO:0000256" key="1">
    <source>
        <dbReference type="SAM" id="MobiDB-lite"/>
    </source>
</evidence>
<protein>
    <submittedName>
        <fullName evidence="2">Uncharacterized protein</fullName>
    </submittedName>
</protein>